<accession>A0A2P4P7V5</accession>
<evidence type="ECO:0000313" key="1">
    <source>
        <dbReference type="EMBL" id="POG61458.1"/>
    </source>
</evidence>
<reference evidence="1 2" key="1">
    <citation type="journal article" date="2013" name="Proc. Natl. Acad. Sci. U.S.A.">
        <title>Genome of an arbuscular mycorrhizal fungus provides insight into the oldest plant symbiosis.</title>
        <authorList>
            <person name="Tisserant E."/>
            <person name="Malbreil M."/>
            <person name="Kuo A."/>
            <person name="Kohler A."/>
            <person name="Symeonidi A."/>
            <person name="Balestrini R."/>
            <person name="Charron P."/>
            <person name="Duensing N."/>
            <person name="Frei Dit Frey N."/>
            <person name="Gianinazzi-Pearson V."/>
            <person name="Gilbert L.B."/>
            <person name="Handa Y."/>
            <person name="Herr J.R."/>
            <person name="Hijri M."/>
            <person name="Koul R."/>
            <person name="Kawaguchi M."/>
            <person name="Krajinski F."/>
            <person name="Lammers P.J."/>
            <person name="Masclaux F.G."/>
            <person name="Murat C."/>
            <person name="Morin E."/>
            <person name="Ndikumana S."/>
            <person name="Pagni M."/>
            <person name="Petitpierre D."/>
            <person name="Requena N."/>
            <person name="Rosikiewicz P."/>
            <person name="Riley R."/>
            <person name="Saito K."/>
            <person name="San Clemente H."/>
            <person name="Shapiro H."/>
            <person name="van Tuinen D."/>
            <person name="Becard G."/>
            <person name="Bonfante P."/>
            <person name="Paszkowski U."/>
            <person name="Shachar-Hill Y.Y."/>
            <person name="Tuskan G.A."/>
            <person name="Young P.W."/>
            <person name="Sanders I.R."/>
            <person name="Henrissat B."/>
            <person name="Rensing S.A."/>
            <person name="Grigoriev I.V."/>
            <person name="Corradi N."/>
            <person name="Roux C."/>
            <person name="Martin F."/>
        </authorList>
    </citation>
    <scope>NUCLEOTIDE SEQUENCE [LARGE SCALE GENOMIC DNA]</scope>
    <source>
        <strain evidence="1 2">DAOM 197198</strain>
    </source>
</reference>
<evidence type="ECO:0000313" key="2">
    <source>
        <dbReference type="Proteomes" id="UP000018888"/>
    </source>
</evidence>
<name>A0A2P4P7V5_RHIID</name>
<proteinExistence type="predicted"/>
<organism evidence="1 2">
    <name type="scientific">Rhizophagus irregularis (strain DAOM 181602 / DAOM 197198 / MUCL 43194)</name>
    <name type="common">Arbuscular mycorrhizal fungus</name>
    <name type="synonym">Glomus intraradices</name>
    <dbReference type="NCBI Taxonomy" id="747089"/>
    <lineage>
        <taxon>Eukaryota</taxon>
        <taxon>Fungi</taxon>
        <taxon>Fungi incertae sedis</taxon>
        <taxon>Mucoromycota</taxon>
        <taxon>Glomeromycotina</taxon>
        <taxon>Glomeromycetes</taxon>
        <taxon>Glomerales</taxon>
        <taxon>Glomeraceae</taxon>
        <taxon>Rhizophagus</taxon>
    </lineage>
</organism>
<reference evidence="1 2" key="2">
    <citation type="journal article" date="2018" name="New Phytol.">
        <title>High intraspecific genome diversity in the model arbuscular mycorrhizal symbiont Rhizophagus irregularis.</title>
        <authorList>
            <person name="Chen E.C.H."/>
            <person name="Morin E."/>
            <person name="Beaudet D."/>
            <person name="Noel J."/>
            <person name="Yildirir G."/>
            <person name="Ndikumana S."/>
            <person name="Charron P."/>
            <person name="St-Onge C."/>
            <person name="Giorgi J."/>
            <person name="Kruger M."/>
            <person name="Marton T."/>
            <person name="Ropars J."/>
            <person name="Grigoriev I.V."/>
            <person name="Hainaut M."/>
            <person name="Henrissat B."/>
            <person name="Roux C."/>
            <person name="Martin F."/>
            <person name="Corradi N."/>
        </authorList>
    </citation>
    <scope>NUCLEOTIDE SEQUENCE [LARGE SCALE GENOMIC DNA]</scope>
    <source>
        <strain evidence="1 2">DAOM 197198</strain>
    </source>
</reference>
<sequence length="185" mass="21156">MVMGFDKDSIFTKLLQDIEFRPYSISIADKLTIIVFSLGASKKESWLGAGEGYMASFIHIFRKERCIFVQKFIKNKSIVEVWNNSTKISHYEGSSPVEVWQKIGILGKFQDPTDDKNALKNLFQLGFLNPYPSSIQNPSQIFWDCFAKSLTQNPKGPDGIRRILSIIAHQFSYQELQNRLGVNII</sequence>
<keyword evidence="2" id="KW-1185">Reference proteome</keyword>
<gene>
    <name evidence="1" type="ORF">GLOIN_2v1486246</name>
</gene>
<dbReference type="AlphaFoldDB" id="A0A2P4P7V5"/>
<comment type="caution">
    <text evidence="1">The sequence shown here is derived from an EMBL/GenBank/DDBJ whole genome shotgun (WGS) entry which is preliminary data.</text>
</comment>
<dbReference type="Proteomes" id="UP000018888">
    <property type="component" value="Unassembled WGS sequence"/>
</dbReference>
<dbReference type="EMBL" id="AUPC02000341">
    <property type="protein sequence ID" value="POG61458.1"/>
    <property type="molecule type" value="Genomic_DNA"/>
</dbReference>
<protein>
    <submittedName>
        <fullName evidence="1">Uncharacterized protein</fullName>
    </submittedName>
</protein>